<accession>A0A0A8Y7U9</accession>
<sequence>MLEQIRKIV</sequence>
<organism evidence="1">
    <name type="scientific">Arundo donax</name>
    <name type="common">Giant reed</name>
    <name type="synonym">Donax arundinaceus</name>
    <dbReference type="NCBI Taxonomy" id="35708"/>
    <lineage>
        <taxon>Eukaryota</taxon>
        <taxon>Viridiplantae</taxon>
        <taxon>Streptophyta</taxon>
        <taxon>Embryophyta</taxon>
        <taxon>Tracheophyta</taxon>
        <taxon>Spermatophyta</taxon>
        <taxon>Magnoliopsida</taxon>
        <taxon>Liliopsida</taxon>
        <taxon>Poales</taxon>
        <taxon>Poaceae</taxon>
        <taxon>PACMAD clade</taxon>
        <taxon>Arundinoideae</taxon>
        <taxon>Arundineae</taxon>
        <taxon>Arundo</taxon>
    </lineage>
</organism>
<evidence type="ECO:0000313" key="1">
    <source>
        <dbReference type="EMBL" id="JAD21253.1"/>
    </source>
</evidence>
<name>A0A0A8Y7U9_ARUDO</name>
<reference evidence="1" key="2">
    <citation type="journal article" date="2015" name="Data Brief">
        <title>Shoot transcriptome of the giant reed, Arundo donax.</title>
        <authorList>
            <person name="Barrero R.A."/>
            <person name="Guerrero F.D."/>
            <person name="Moolhuijzen P."/>
            <person name="Goolsby J.A."/>
            <person name="Tidwell J."/>
            <person name="Bellgard S.E."/>
            <person name="Bellgard M.I."/>
        </authorList>
    </citation>
    <scope>NUCLEOTIDE SEQUENCE</scope>
    <source>
        <tissue evidence="1">Shoot tissue taken approximately 20 cm above the soil surface</tissue>
    </source>
</reference>
<reference evidence="1" key="1">
    <citation type="submission" date="2014-09" db="EMBL/GenBank/DDBJ databases">
        <authorList>
            <person name="Magalhaes I.L.F."/>
            <person name="Oliveira U."/>
            <person name="Santos F.R."/>
            <person name="Vidigal T.H.D.A."/>
            <person name="Brescovit A.D."/>
            <person name="Santos A.J."/>
        </authorList>
    </citation>
    <scope>NUCLEOTIDE SEQUENCE</scope>
    <source>
        <tissue evidence="1">Shoot tissue taken approximately 20 cm above the soil surface</tissue>
    </source>
</reference>
<proteinExistence type="predicted"/>
<protein>
    <submittedName>
        <fullName evidence="1">Uncharacterized protein</fullName>
    </submittedName>
</protein>
<dbReference type="EMBL" id="GBRH01276642">
    <property type="protein sequence ID" value="JAD21253.1"/>
    <property type="molecule type" value="Transcribed_RNA"/>
</dbReference>